<evidence type="ECO:0000313" key="1">
    <source>
        <dbReference type="EMBL" id="CAK5080506.1"/>
    </source>
</evidence>
<comment type="caution">
    <text evidence="1">The sequence shown here is derived from an EMBL/GenBank/DDBJ whole genome shotgun (WGS) entry which is preliminary data.</text>
</comment>
<name>A0ACB0ZQI4_MELEN</name>
<gene>
    <name evidence="1" type="ORF">MENTE1834_LOCUS27681</name>
</gene>
<dbReference type="Proteomes" id="UP001497535">
    <property type="component" value="Unassembled WGS sequence"/>
</dbReference>
<sequence length="85" mass="10246">MILGSQARDDFREYLGIFLNYLGAGSAMALKLSLFYDIKSPNSWIFFKVLRQKIPEWMKYRQISIEYFPVNCTFLHREICRFVYF</sequence>
<reference evidence="1" key="1">
    <citation type="submission" date="2023-11" db="EMBL/GenBank/DDBJ databases">
        <authorList>
            <person name="Poullet M."/>
        </authorList>
    </citation>
    <scope>NUCLEOTIDE SEQUENCE</scope>
    <source>
        <strain evidence="1">E1834</strain>
    </source>
</reference>
<proteinExistence type="predicted"/>
<protein>
    <submittedName>
        <fullName evidence="1">Uncharacterized protein</fullName>
    </submittedName>
</protein>
<keyword evidence="2" id="KW-1185">Reference proteome</keyword>
<dbReference type="EMBL" id="CAVMJV010000042">
    <property type="protein sequence ID" value="CAK5080506.1"/>
    <property type="molecule type" value="Genomic_DNA"/>
</dbReference>
<evidence type="ECO:0000313" key="2">
    <source>
        <dbReference type="Proteomes" id="UP001497535"/>
    </source>
</evidence>
<organism evidence="1 2">
    <name type="scientific">Meloidogyne enterolobii</name>
    <name type="common">Root-knot nematode worm</name>
    <name type="synonym">Meloidogyne mayaguensis</name>
    <dbReference type="NCBI Taxonomy" id="390850"/>
    <lineage>
        <taxon>Eukaryota</taxon>
        <taxon>Metazoa</taxon>
        <taxon>Ecdysozoa</taxon>
        <taxon>Nematoda</taxon>
        <taxon>Chromadorea</taxon>
        <taxon>Rhabditida</taxon>
        <taxon>Tylenchina</taxon>
        <taxon>Tylenchomorpha</taxon>
        <taxon>Tylenchoidea</taxon>
        <taxon>Meloidogynidae</taxon>
        <taxon>Meloidogyninae</taxon>
        <taxon>Meloidogyne</taxon>
    </lineage>
</organism>
<accession>A0ACB0ZQI4</accession>